<protein>
    <submittedName>
        <fullName evidence="2">Acid phosphatase-related (inferred by orthology to a S. mansoni protein)</fullName>
    </submittedName>
</protein>
<dbReference type="InterPro" id="IPR029052">
    <property type="entry name" value="Metallo-depent_PP-like"/>
</dbReference>
<sequence length="180" mass="20993">LQLRSFRLKFQNEGKVGDQFGRQIESVAAYVPYMTVVGNHEQAYNFSHFINRYTMPNSDHNLFYSFDLGVAHFIAFSTEFYYYLKYGSHQIARQWEWLNNDLKVADQDREKRPWIITLGHRPMYCSNFQGDCARYESRVGEVYNGTRSPYVDPPAPVHVVTGSAVRIQLIPPLGNRIRES</sequence>
<dbReference type="Gene3D" id="3.60.21.10">
    <property type="match status" value="1"/>
</dbReference>
<proteinExistence type="predicted"/>
<organism evidence="2">
    <name type="scientific">Anisakis simplex</name>
    <name type="common">Herring worm</name>
    <dbReference type="NCBI Taxonomy" id="6269"/>
    <lineage>
        <taxon>Eukaryota</taxon>
        <taxon>Metazoa</taxon>
        <taxon>Ecdysozoa</taxon>
        <taxon>Nematoda</taxon>
        <taxon>Chromadorea</taxon>
        <taxon>Rhabditida</taxon>
        <taxon>Spirurina</taxon>
        <taxon>Ascaridomorpha</taxon>
        <taxon>Ascaridoidea</taxon>
        <taxon>Anisakidae</taxon>
        <taxon>Anisakis</taxon>
        <taxon>Anisakis simplex complex</taxon>
    </lineage>
</organism>
<dbReference type="PANTHER" id="PTHR45867">
    <property type="entry name" value="PURPLE ACID PHOSPHATASE"/>
    <property type="match status" value="1"/>
</dbReference>
<evidence type="ECO:0000259" key="1">
    <source>
        <dbReference type="Pfam" id="PF00149"/>
    </source>
</evidence>
<dbReference type="InterPro" id="IPR004843">
    <property type="entry name" value="Calcineurin-like_PHP"/>
</dbReference>
<evidence type="ECO:0000313" key="2">
    <source>
        <dbReference type="WBParaSite" id="ASIM_0000216901-mRNA-1"/>
    </source>
</evidence>
<dbReference type="AlphaFoldDB" id="A0A0M3J3Q6"/>
<name>A0A0M3J3Q6_ANISI</name>
<dbReference type="WBParaSite" id="ASIM_0000216901-mRNA-1">
    <property type="protein sequence ID" value="ASIM_0000216901-mRNA-1"/>
    <property type="gene ID" value="ASIM_0000216901"/>
</dbReference>
<accession>A0A0M3J3Q6</accession>
<dbReference type="GO" id="GO:0016787">
    <property type="term" value="F:hydrolase activity"/>
    <property type="evidence" value="ECO:0007669"/>
    <property type="project" value="InterPro"/>
</dbReference>
<dbReference type="Pfam" id="PF00149">
    <property type="entry name" value="Metallophos"/>
    <property type="match status" value="1"/>
</dbReference>
<dbReference type="SUPFAM" id="SSF56300">
    <property type="entry name" value="Metallo-dependent phosphatases"/>
    <property type="match status" value="1"/>
</dbReference>
<reference evidence="2" key="1">
    <citation type="submission" date="2017-02" db="UniProtKB">
        <authorList>
            <consortium name="WormBaseParasite"/>
        </authorList>
    </citation>
    <scope>IDENTIFICATION</scope>
</reference>
<feature type="domain" description="Calcineurin-like phosphoesterase" evidence="1">
    <location>
        <begin position="13"/>
        <end position="128"/>
    </location>
</feature>
<dbReference type="PANTHER" id="PTHR45867:SF3">
    <property type="entry name" value="ACID PHOSPHATASE TYPE 7"/>
    <property type="match status" value="1"/>
</dbReference>